<reference evidence="1" key="2">
    <citation type="submission" date="2025-09" db="UniProtKB">
        <authorList>
            <consortium name="EnsemblPlants"/>
        </authorList>
    </citation>
    <scope>IDENTIFICATION</scope>
</reference>
<reference evidence="1" key="1">
    <citation type="submission" date="2021-05" db="EMBL/GenBank/DDBJ databases">
        <authorList>
            <person name="Scholz U."/>
            <person name="Mascher M."/>
            <person name="Fiebig A."/>
        </authorList>
    </citation>
    <scope>NUCLEOTIDE SEQUENCE [LARGE SCALE GENOMIC DNA]</scope>
</reference>
<dbReference type="EnsemblPlants" id="AVESA.00010b.r2.2DG0335670.1">
    <property type="protein sequence ID" value="AVESA.00010b.r2.2DG0335670.1.CDS"/>
    <property type="gene ID" value="AVESA.00010b.r2.2DG0335670"/>
</dbReference>
<evidence type="ECO:0000313" key="1">
    <source>
        <dbReference type="EnsemblPlants" id="AVESA.00010b.r2.2DG0335670.1.CDS"/>
    </source>
</evidence>
<accession>A0ACD5UX67</accession>
<protein>
    <submittedName>
        <fullName evidence="1">Uncharacterized protein</fullName>
    </submittedName>
</protein>
<sequence>MEAEAEKERKMKKARISPNNNDKKRKLEELYDAKLSDWLATARNGSSGAGGSCKRGSSPIYDDGPDKPLLASVGTEKDDDIVLLVPRKQVSTLAVNLKKDNDMNLDRGDKLLTGSEHKGVNLKGYMASDGYHPVTEPYFKEEAVVSTEISTFDEDDKGEWSNEILKNTNELVRREIPDVPNRPDELKPPMCTDNEECYDRLTDTDCSEDDREEAVIVDKPINFTGAPEGGKVVMLEDKMVSLPEDKCLDATDTPEEGATVVQELEKKANLAVDESCGVSKRPEEVTALDTEEREEMGTVAVDNEGTVVSEGVGKAVEGTSHAIEVVTGSKQGIYAGIMYIPPETVALPEVILPVQQANDVGECVAMSCIMEDASVAAGVRGTNDGETSLDFVVEEKREISCIEEIGGENNQISEKDIKQKPEEAPQVDIVECGEDITLVKKNNGGENDNVTQTVEKVVTDNNMAAVVLGFPEEKCADVHKALNLAKKDAEDFHKEVVEVEDAKQVHINTLVNGVASEWHNEVAEVEHIDMTEAKMHAQFDTENPEEAAKVGHADMDDYKRSTGRDTEGEPGDIPEVSHIELEKAREQIENIAHAEMGEVENLMKEDADEKFEEVFDLENTRKGGTHWPMEEDTDGKIDEVSDEVHAETKYMKDFIKEDADNKFQEISELGNIGMDGTHGLMVEDTDGKLNEVSGVVHAEIKDMKDFIKEDADGKVQEVSELESIGMDGTHGPMEEDNDGKLKEVPEVNAEVDEANETEKHSNRPDSILHVDLPARGEVRCFVEEDIKEDNAKVPQVKHANIKDEGPVEKDSKEKPNADGKGLPEKEVEESKEVYQAKQAEGEEHKVLREKDTEECTNDAPGVKHAEEQQDETLSAKYMHDRIGEITVVEQVDGQSETLMKIGTDENSEEISRAQEKEFDNGTVESLKNSVNSEVFSSASIQSKEEQKEVFVEDMIKKQHFQDVDLINESESLSDGTAVEIQGADDHKTLDMHDDVAVKQIHDCGIICENTETQILEDNHIVHSEVNDLVVMEVDEAWSTVRTHNQEAFDLEKETMEARHDIGSTIKNIKMAVLGDAIMPGCCEFQTDSPETKITEVVSTKGIMSQEHLSINEKQLLEKGLECKLTEGNARPLVATNVLGGDGVDTTVVTVDVNRANCIEGIQNQDVCITEEARQGKQHTGVGDARILEDTSTNDSGDAGSEKDLCMEKITQILTLPPRLSLSPLVGSDESCAQDLVVLEKQDEAMADDNTERTLVDRGAPECGEAKHDGTMEMIHETDSAVQAVNMTEDKIPFKNEQKLAVLEKQDEGTTDKNTERTLVDTDAPECGEAKHDGTMEMIHETDSIVQAEAKHDGTIEMIHETDSALLLS</sequence>
<keyword evidence="2" id="KW-1185">Reference proteome</keyword>
<name>A0ACD5UX67_AVESA</name>
<organism evidence="1 2">
    <name type="scientific">Avena sativa</name>
    <name type="common">Oat</name>
    <dbReference type="NCBI Taxonomy" id="4498"/>
    <lineage>
        <taxon>Eukaryota</taxon>
        <taxon>Viridiplantae</taxon>
        <taxon>Streptophyta</taxon>
        <taxon>Embryophyta</taxon>
        <taxon>Tracheophyta</taxon>
        <taxon>Spermatophyta</taxon>
        <taxon>Magnoliopsida</taxon>
        <taxon>Liliopsida</taxon>
        <taxon>Poales</taxon>
        <taxon>Poaceae</taxon>
        <taxon>BOP clade</taxon>
        <taxon>Pooideae</taxon>
        <taxon>Poodae</taxon>
        <taxon>Poeae</taxon>
        <taxon>Poeae Chloroplast Group 1 (Aveneae type)</taxon>
        <taxon>Aveninae</taxon>
        <taxon>Avena</taxon>
    </lineage>
</organism>
<proteinExistence type="predicted"/>
<evidence type="ECO:0000313" key="2">
    <source>
        <dbReference type="Proteomes" id="UP001732700"/>
    </source>
</evidence>
<dbReference type="Proteomes" id="UP001732700">
    <property type="component" value="Chromosome 2D"/>
</dbReference>